<feature type="compositionally biased region" description="Gly residues" evidence="1">
    <location>
        <begin position="130"/>
        <end position="144"/>
    </location>
</feature>
<dbReference type="EMBL" id="GDJX01000108">
    <property type="protein sequence ID" value="JAT67828.1"/>
    <property type="molecule type" value="Transcribed_RNA"/>
</dbReference>
<organism evidence="3">
    <name type="scientific">Anthurium amnicola</name>
    <dbReference type="NCBI Taxonomy" id="1678845"/>
    <lineage>
        <taxon>Eukaryota</taxon>
        <taxon>Viridiplantae</taxon>
        <taxon>Streptophyta</taxon>
        <taxon>Embryophyta</taxon>
        <taxon>Tracheophyta</taxon>
        <taxon>Spermatophyta</taxon>
        <taxon>Magnoliopsida</taxon>
        <taxon>Liliopsida</taxon>
        <taxon>Araceae</taxon>
        <taxon>Pothoideae</taxon>
        <taxon>Potheae</taxon>
        <taxon>Anthurium</taxon>
    </lineage>
</organism>
<sequence>MKVCIFFILAILIALIDSSPLPQAPPAPAPAAGGEKKIAVVGPGPGPWSVGSQQVCTWWSTGFTSDDPVTITTHADGSTTPIFSADSTLNKGSVPIPITDAYKAGTNYVTEVALKSDPGTKGTGPTFTVTGGGGGGGGGPAGPAGGPPPGGPSPAAAGGPGGPPPAGGGPPAGPPPAGAPSPPKA</sequence>
<name>A0A1D1ZLP0_9ARAE</name>
<feature type="region of interest" description="Disordered" evidence="1">
    <location>
        <begin position="115"/>
        <end position="185"/>
    </location>
</feature>
<feature type="region of interest" description="Disordered" evidence="1">
    <location>
        <begin position="24"/>
        <end position="44"/>
    </location>
</feature>
<proteinExistence type="predicted"/>
<dbReference type="AlphaFoldDB" id="A0A1D1ZLP0"/>
<gene>
    <name evidence="3" type="ORF">g.17518</name>
</gene>
<accession>A0A1D1ZLP0</accession>
<keyword evidence="2" id="KW-0732">Signal</keyword>
<evidence type="ECO:0000313" key="3">
    <source>
        <dbReference type="EMBL" id="JAT67828.1"/>
    </source>
</evidence>
<protein>
    <submittedName>
        <fullName evidence="3">Uncharacterized protein</fullName>
    </submittedName>
</protein>
<evidence type="ECO:0000256" key="2">
    <source>
        <dbReference type="SAM" id="SignalP"/>
    </source>
</evidence>
<feature type="compositionally biased region" description="Pro residues" evidence="1">
    <location>
        <begin position="161"/>
        <end position="185"/>
    </location>
</feature>
<feature type="signal peptide" evidence="2">
    <location>
        <begin position="1"/>
        <end position="18"/>
    </location>
</feature>
<evidence type="ECO:0000256" key="1">
    <source>
        <dbReference type="SAM" id="MobiDB-lite"/>
    </source>
</evidence>
<feature type="chain" id="PRO_5008901102" evidence="2">
    <location>
        <begin position="19"/>
        <end position="185"/>
    </location>
</feature>
<reference evidence="3" key="1">
    <citation type="submission" date="2015-07" db="EMBL/GenBank/DDBJ databases">
        <title>Transcriptome Assembly of Anthurium amnicola.</title>
        <authorList>
            <person name="Suzuki J."/>
        </authorList>
    </citation>
    <scope>NUCLEOTIDE SEQUENCE</scope>
</reference>